<dbReference type="Gene3D" id="3.40.20.10">
    <property type="entry name" value="Severin"/>
    <property type="match status" value="2"/>
</dbReference>
<dbReference type="eggNOG" id="KOG1747">
    <property type="taxonomic scope" value="Eukaryota"/>
</dbReference>
<dbReference type="PANTHER" id="PTHR13759">
    <property type="entry name" value="TWINFILIN"/>
    <property type="match status" value="1"/>
</dbReference>
<evidence type="ECO:0000256" key="3">
    <source>
        <dbReference type="ARBA" id="ARBA00022490"/>
    </source>
</evidence>
<feature type="region of interest" description="Disordered" evidence="8">
    <location>
        <begin position="330"/>
        <end position="352"/>
    </location>
</feature>
<evidence type="ECO:0000256" key="7">
    <source>
        <dbReference type="ARBA" id="ARBA00038532"/>
    </source>
</evidence>
<dbReference type="SUPFAM" id="SSF55753">
    <property type="entry name" value="Actin depolymerizing proteins"/>
    <property type="match status" value="2"/>
</dbReference>
<proteinExistence type="inferred from homology"/>
<feature type="domain" description="ADF-H" evidence="9">
    <location>
        <begin position="187"/>
        <end position="326"/>
    </location>
</feature>
<comment type="caution">
    <text evidence="10">The sequence shown here is derived from an EMBL/GenBank/DDBJ whole genome shotgun (WGS) entry which is preliminary data.</text>
</comment>
<evidence type="ECO:0000256" key="4">
    <source>
        <dbReference type="ARBA" id="ARBA00022737"/>
    </source>
</evidence>
<keyword evidence="4" id="KW-0677">Repeat</keyword>
<sequence>MSAAFEFYSHSTLNHHNPNMSATSGIGPSEELTAAFAQAVESKSTRFLKVSIQNETLVHDTSIPISASFQEDLNILQDDSVLPENNPAYILAKLDDSPDWVAIFYMLYASTRSSLLKTLGSALFVDTIFATSKADLTPDAYIAHQQHLAAPKPLSDREKELSELRLAENAAADYAGSRVRVNHIGTGVGLNWSSEAEEALAELARDEGSGIVILSIDTQSETLKLHSEDSISVAGLPSALPASEPCFAFFAWVPPDSRRQIVFLYSCPSNSAIKNRMIYSSASTSTYQASKTILSSSSPTVTLASRKIETSDPKELDEAFLIAELGLGDSAGSVAPANRQAFARPKGPGRRR</sequence>
<keyword evidence="3" id="KW-0963">Cytoplasm</keyword>
<comment type="similarity">
    <text evidence="2">Belongs to the actin-binding proteins ADF family. Twinfilin subfamily.</text>
</comment>
<dbReference type="VEuPathDB" id="FungiDB:CC1G_05083"/>
<dbReference type="HOGENOM" id="CLU_031995_0_1_1"/>
<dbReference type="OrthoDB" id="10006997at2759"/>
<dbReference type="Pfam" id="PF00241">
    <property type="entry name" value="Cofilin_ADF"/>
    <property type="match status" value="1"/>
</dbReference>
<dbReference type="GO" id="GO:0051015">
    <property type="term" value="F:actin filament binding"/>
    <property type="evidence" value="ECO:0007669"/>
    <property type="project" value="TreeGrafter"/>
</dbReference>
<keyword evidence="11" id="KW-1185">Reference proteome</keyword>
<evidence type="ECO:0000313" key="10">
    <source>
        <dbReference type="EMBL" id="EAU88317.2"/>
    </source>
</evidence>
<evidence type="ECO:0000313" key="11">
    <source>
        <dbReference type="Proteomes" id="UP000001861"/>
    </source>
</evidence>
<dbReference type="EMBL" id="AACS02000002">
    <property type="protein sequence ID" value="EAU88317.2"/>
    <property type="molecule type" value="Genomic_DNA"/>
</dbReference>
<evidence type="ECO:0000256" key="8">
    <source>
        <dbReference type="SAM" id="MobiDB-lite"/>
    </source>
</evidence>
<dbReference type="PANTHER" id="PTHR13759:SF1">
    <property type="entry name" value="TWINFILIN"/>
    <property type="match status" value="1"/>
</dbReference>
<dbReference type="GO" id="GO:0005884">
    <property type="term" value="C:actin filament"/>
    <property type="evidence" value="ECO:0007669"/>
    <property type="project" value="TreeGrafter"/>
</dbReference>
<dbReference type="KEGG" id="cci:CC1G_05083"/>
<evidence type="ECO:0000256" key="6">
    <source>
        <dbReference type="ARBA" id="ARBA00023212"/>
    </source>
</evidence>
<dbReference type="PROSITE" id="PS51263">
    <property type="entry name" value="ADF_H"/>
    <property type="match status" value="1"/>
</dbReference>
<dbReference type="GO" id="GO:0005737">
    <property type="term" value="C:cytoplasm"/>
    <property type="evidence" value="ECO:0007669"/>
    <property type="project" value="TreeGrafter"/>
</dbReference>
<reference evidence="10 11" key="1">
    <citation type="journal article" date="2010" name="Proc. Natl. Acad. Sci. U.S.A.">
        <title>Insights into evolution of multicellular fungi from the assembled chromosomes of the mushroom Coprinopsis cinerea (Coprinus cinereus).</title>
        <authorList>
            <person name="Stajich J.E."/>
            <person name="Wilke S.K."/>
            <person name="Ahren D."/>
            <person name="Au C.H."/>
            <person name="Birren B.W."/>
            <person name="Borodovsky M."/>
            <person name="Burns C."/>
            <person name="Canback B."/>
            <person name="Casselton L.A."/>
            <person name="Cheng C.K."/>
            <person name="Deng J."/>
            <person name="Dietrich F.S."/>
            <person name="Fargo D.C."/>
            <person name="Farman M.L."/>
            <person name="Gathman A.C."/>
            <person name="Goldberg J."/>
            <person name="Guigo R."/>
            <person name="Hoegger P.J."/>
            <person name="Hooker J.B."/>
            <person name="Huggins A."/>
            <person name="James T.Y."/>
            <person name="Kamada T."/>
            <person name="Kilaru S."/>
            <person name="Kodira C."/>
            <person name="Kues U."/>
            <person name="Kupfer D."/>
            <person name="Kwan H.S."/>
            <person name="Lomsadze A."/>
            <person name="Li W."/>
            <person name="Lilly W.W."/>
            <person name="Ma L.J."/>
            <person name="Mackey A.J."/>
            <person name="Manning G."/>
            <person name="Martin F."/>
            <person name="Muraguchi H."/>
            <person name="Natvig D.O."/>
            <person name="Palmerini H."/>
            <person name="Ramesh M.A."/>
            <person name="Rehmeyer C.J."/>
            <person name="Roe B.A."/>
            <person name="Shenoy N."/>
            <person name="Stanke M."/>
            <person name="Ter-Hovhannisyan V."/>
            <person name="Tunlid A."/>
            <person name="Velagapudi R."/>
            <person name="Vision T.J."/>
            <person name="Zeng Q."/>
            <person name="Zolan M.E."/>
            <person name="Pukkila P.J."/>
        </authorList>
    </citation>
    <scope>NUCLEOTIDE SEQUENCE [LARGE SCALE GENOMIC DNA]</scope>
    <source>
        <strain evidence="11">Okayama-7 / 130 / ATCC MYA-4618 / FGSC 9003</strain>
    </source>
</reference>
<evidence type="ECO:0000256" key="2">
    <source>
        <dbReference type="ARBA" id="ARBA00009557"/>
    </source>
</evidence>
<dbReference type="STRING" id="240176.A8NG97"/>
<dbReference type="GO" id="GO:0051016">
    <property type="term" value="P:barbed-end actin filament capping"/>
    <property type="evidence" value="ECO:0007669"/>
    <property type="project" value="TreeGrafter"/>
</dbReference>
<gene>
    <name evidence="10" type="ORF">CC1G_05083</name>
</gene>
<organism evidence="10 11">
    <name type="scientific">Coprinopsis cinerea (strain Okayama-7 / 130 / ATCC MYA-4618 / FGSC 9003)</name>
    <name type="common">Inky cap fungus</name>
    <name type="synonym">Hormographiella aspergillata</name>
    <dbReference type="NCBI Taxonomy" id="240176"/>
    <lineage>
        <taxon>Eukaryota</taxon>
        <taxon>Fungi</taxon>
        <taxon>Dikarya</taxon>
        <taxon>Basidiomycota</taxon>
        <taxon>Agaricomycotina</taxon>
        <taxon>Agaricomycetes</taxon>
        <taxon>Agaricomycetidae</taxon>
        <taxon>Agaricales</taxon>
        <taxon>Agaricineae</taxon>
        <taxon>Psathyrellaceae</taxon>
        <taxon>Coprinopsis</taxon>
    </lineage>
</organism>
<dbReference type="InterPro" id="IPR028458">
    <property type="entry name" value="Twinfilin"/>
</dbReference>
<dbReference type="GO" id="GO:0003785">
    <property type="term" value="F:actin monomer binding"/>
    <property type="evidence" value="ECO:0007669"/>
    <property type="project" value="TreeGrafter"/>
</dbReference>
<dbReference type="OMA" id="YLFKHTH"/>
<dbReference type="FunCoup" id="A8NG97">
    <property type="interactions" value="183"/>
</dbReference>
<dbReference type="Proteomes" id="UP000001861">
    <property type="component" value="Unassembled WGS sequence"/>
</dbReference>
<keyword evidence="5" id="KW-0009">Actin-binding</keyword>
<dbReference type="InterPro" id="IPR029006">
    <property type="entry name" value="ADF-H/Gelsolin-like_dom_sf"/>
</dbReference>
<dbReference type="GeneID" id="6009878"/>
<dbReference type="AlphaFoldDB" id="A8NG97"/>
<dbReference type="GO" id="GO:0030042">
    <property type="term" value="P:actin filament depolymerization"/>
    <property type="evidence" value="ECO:0007669"/>
    <property type="project" value="TreeGrafter"/>
</dbReference>
<evidence type="ECO:0000256" key="1">
    <source>
        <dbReference type="ARBA" id="ARBA00004245"/>
    </source>
</evidence>
<dbReference type="InParanoid" id="A8NG97"/>
<dbReference type="InterPro" id="IPR002108">
    <property type="entry name" value="ADF-H"/>
</dbReference>
<dbReference type="RefSeq" id="XP_001833383.2">
    <property type="nucleotide sequence ID" value="XM_001833331.2"/>
</dbReference>
<accession>A8NG97</accession>
<keyword evidence="6" id="KW-0206">Cytoskeleton</keyword>
<protein>
    <recommendedName>
        <fullName evidence="9">ADF-H domain-containing protein</fullName>
    </recommendedName>
</protein>
<comment type="subunit">
    <text evidence="7">Interacts with G-actin; ADP-actin form.</text>
</comment>
<evidence type="ECO:0000256" key="5">
    <source>
        <dbReference type="ARBA" id="ARBA00023203"/>
    </source>
</evidence>
<evidence type="ECO:0000259" key="9">
    <source>
        <dbReference type="PROSITE" id="PS51263"/>
    </source>
</evidence>
<dbReference type="CDD" id="cd11285">
    <property type="entry name" value="ADF_Twf-N_like"/>
    <property type="match status" value="1"/>
</dbReference>
<dbReference type="SMART" id="SM00102">
    <property type="entry name" value="ADF"/>
    <property type="match status" value="2"/>
</dbReference>
<name>A8NG97_COPC7</name>
<comment type="subcellular location">
    <subcellularLocation>
        <location evidence="1">Cytoplasm</location>
        <location evidence="1">Cytoskeleton</location>
    </subcellularLocation>
</comment>